<sequence length="292" mass="32092">MFLSCGRGSLVTNRLSSVFGGQLHRILRRSSRNFTSSSDLQHAPEQNHHQAANAPAQSTTQNSHVTPLVKAKIASQPQDSMELVTSSVRPCSSACPDNSRNLISGQLLSANYGEGWPSCRIIKPSTIKADSRLPQGSFGKCGQRGSTHVTQLDLKNAMCRTVIKRSHMYDSYRTGKQSPLKRKIRITIASLDNEPPKPHGGSVASTYYFQHHLGIASHSTRIPEQTMETSSRVLHLPLHFTALHLAGSPRADRHPEFRSGGTSMHGYFCFEEMGTTCAAAVDIHTPFLFLFP</sequence>
<reference evidence="3" key="1">
    <citation type="journal article" date="2010" name="Genome Res.">
        <title>Population genomic sequencing of Coccidioides fungi reveals recent hybridization and transposon control.</title>
        <authorList>
            <person name="Neafsey D.E."/>
            <person name="Barker B.M."/>
            <person name="Sharpton T.J."/>
            <person name="Stajich J.E."/>
            <person name="Park D.J."/>
            <person name="Whiston E."/>
            <person name="Hung C.-Y."/>
            <person name="McMahan C."/>
            <person name="White J."/>
            <person name="Sykes S."/>
            <person name="Heiman D."/>
            <person name="Young S."/>
            <person name="Zeng Q."/>
            <person name="Abouelleil A."/>
            <person name="Aftuck L."/>
            <person name="Bessette D."/>
            <person name="Brown A."/>
            <person name="FitzGerald M."/>
            <person name="Lui A."/>
            <person name="Macdonald J.P."/>
            <person name="Priest M."/>
            <person name="Orbach M.J."/>
            <person name="Galgiani J.N."/>
            <person name="Kirkland T.N."/>
            <person name="Cole G.T."/>
            <person name="Birren B.W."/>
            <person name="Henn M.R."/>
            <person name="Taylor J.W."/>
            <person name="Rounsley S.D."/>
        </authorList>
    </citation>
    <scope>NUCLEOTIDE SEQUENCE [LARGE SCALE GENOMIC DNA]</scope>
    <source>
        <strain evidence="3">RMSCC 2394</strain>
    </source>
</reference>
<evidence type="ECO:0000256" key="1">
    <source>
        <dbReference type="SAM" id="MobiDB-lite"/>
    </source>
</evidence>
<name>A0A0J6Y3L1_COCIT</name>
<dbReference type="AlphaFoldDB" id="A0A0J6Y3L1"/>
<feature type="region of interest" description="Disordered" evidence="1">
    <location>
        <begin position="34"/>
        <end position="64"/>
    </location>
</feature>
<dbReference type="EMBL" id="DS028094">
    <property type="protein sequence ID" value="KMP03236.1"/>
    <property type="molecule type" value="Genomic_DNA"/>
</dbReference>
<gene>
    <name evidence="2" type="ORF">CIRG_02928</name>
</gene>
<accession>A0A0J6Y3L1</accession>
<organism evidence="2 3">
    <name type="scientific">Coccidioides immitis RMSCC 2394</name>
    <dbReference type="NCBI Taxonomy" id="404692"/>
    <lineage>
        <taxon>Eukaryota</taxon>
        <taxon>Fungi</taxon>
        <taxon>Dikarya</taxon>
        <taxon>Ascomycota</taxon>
        <taxon>Pezizomycotina</taxon>
        <taxon>Eurotiomycetes</taxon>
        <taxon>Eurotiomycetidae</taxon>
        <taxon>Onygenales</taxon>
        <taxon>Onygenaceae</taxon>
        <taxon>Coccidioides</taxon>
    </lineage>
</organism>
<evidence type="ECO:0000313" key="3">
    <source>
        <dbReference type="Proteomes" id="UP000054565"/>
    </source>
</evidence>
<dbReference type="Proteomes" id="UP000054565">
    <property type="component" value="Unassembled WGS sequence"/>
</dbReference>
<protein>
    <submittedName>
        <fullName evidence="2">Uncharacterized protein</fullName>
    </submittedName>
</protein>
<evidence type="ECO:0000313" key="2">
    <source>
        <dbReference type="EMBL" id="KMP03236.1"/>
    </source>
</evidence>
<proteinExistence type="predicted"/>